<keyword evidence="9" id="KW-1185">Reference proteome</keyword>
<evidence type="ECO:0000256" key="3">
    <source>
        <dbReference type="ARBA" id="ARBA00022679"/>
    </source>
</evidence>
<dbReference type="SUPFAM" id="SSF48576">
    <property type="entry name" value="Terpenoid synthases"/>
    <property type="match status" value="1"/>
</dbReference>
<organism evidence="8 9">
    <name type="scientific">Alteromonas sediminis</name>
    <dbReference type="NCBI Taxonomy" id="2259342"/>
    <lineage>
        <taxon>Bacteria</taxon>
        <taxon>Pseudomonadati</taxon>
        <taxon>Pseudomonadota</taxon>
        <taxon>Gammaproteobacteria</taxon>
        <taxon>Alteromonadales</taxon>
        <taxon>Alteromonadaceae</taxon>
        <taxon>Alteromonas/Salinimonas group</taxon>
        <taxon>Alteromonas</taxon>
    </lineage>
</organism>
<dbReference type="PROSITE" id="PS00444">
    <property type="entry name" value="POLYPRENYL_SYNTHASE_2"/>
    <property type="match status" value="1"/>
</dbReference>
<dbReference type="GO" id="GO:0005737">
    <property type="term" value="C:cytoplasm"/>
    <property type="evidence" value="ECO:0007669"/>
    <property type="project" value="UniProtKB-ARBA"/>
</dbReference>
<comment type="caution">
    <text evidence="8">The sequence shown here is derived from an EMBL/GenBank/DDBJ whole genome shotgun (WGS) entry which is preliminary data.</text>
</comment>
<gene>
    <name evidence="8" type="ORF">DRW07_12165</name>
</gene>
<dbReference type="GO" id="GO:0004659">
    <property type="term" value="F:prenyltransferase activity"/>
    <property type="evidence" value="ECO:0007669"/>
    <property type="project" value="InterPro"/>
</dbReference>
<evidence type="ECO:0000313" key="8">
    <source>
        <dbReference type="EMBL" id="RPJ66103.1"/>
    </source>
</evidence>
<dbReference type="InterPro" id="IPR053378">
    <property type="entry name" value="Prenyl_diphosphate_synthase"/>
</dbReference>
<dbReference type="EMBL" id="RPOK01000004">
    <property type="protein sequence ID" value="RPJ66103.1"/>
    <property type="molecule type" value="Genomic_DNA"/>
</dbReference>
<dbReference type="PROSITE" id="PS00723">
    <property type="entry name" value="POLYPRENYL_SYNTHASE_1"/>
    <property type="match status" value="1"/>
</dbReference>
<dbReference type="Proteomes" id="UP000275281">
    <property type="component" value="Unassembled WGS sequence"/>
</dbReference>
<dbReference type="FunFam" id="1.10.600.10:FF:000001">
    <property type="entry name" value="Geranylgeranyl diphosphate synthase"/>
    <property type="match status" value="1"/>
</dbReference>
<dbReference type="Gene3D" id="1.10.600.10">
    <property type="entry name" value="Farnesyl Diphosphate Synthase"/>
    <property type="match status" value="1"/>
</dbReference>
<dbReference type="Pfam" id="PF00348">
    <property type="entry name" value="polyprenyl_synt"/>
    <property type="match status" value="1"/>
</dbReference>
<evidence type="ECO:0000256" key="6">
    <source>
        <dbReference type="ARBA" id="ARBA00023229"/>
    </source>
</evidence>
<reference evidence="8 9" key="1">
    <citation type="submission" date="2018-11" db="EMBL/GenBank/DDBJ databases">
        <authorList>
            <person name="Ye M.-Q."/>
            <person name="Du Z.-J."/>
        </authorList>
    </citation>
    <scope>NUCLEOTIDE SEQUENCE [LARGE SCALE GENOMIC DNA]</scope>
    <source>
        <strain evidence="8 9">U0105</strain>
    </source>
</reference>
<dbReference type="InterPro" id="IPR008949">
    <property type="entry name" value="Isoprenoid_synthase_dom_sf"/>
</dbReference>
<evidence type="ECO:0000256" key="1">
    <source>
        <dbReference type="ARBA" id="ARBA00001946"/>
    </source>
</evidence>
<dbReference type="GO" id="GO:0016114">
    <property type="term" value="P:terpenoid biosynthetic process"/>
    <property type="evidence" value="ECO:0007669"/>
    <property type="project" value="UniProtKB-ARBA"/>
</dbReference>
<keyword evidence="5" id="KW-0460">Magnesium</keyword>
<sequence length="265" mass="28516">MQYALFNGGKRLRPLLAILIADAIEVSREHALSIGAAIECIHAYSLVHDDLPAMDDDDLRRGQPTCHVKYDEAIAILVGDALQSLAFELLSCDEQIDASPSQKIVLINQLAKASGFSGMVGGQAIDLAATGEDSKVAHTIETLMLLHKLKTGAILKACVTMPLALSDKVTTTEKAQFECFADAIGLAFQVQDDILDCTGDTAQLGKPAGSDDEQHKHTFPALLGIEGAKQQLHTLYHDALQALAALPYNTEALEAFCELLINRDH</sequence>
<proteinExistence type="inferred from homology"/>
<evidence type="ECO:0000313" key="9">
    <source>
        <dbReference type="Proteomes" id="UP000275281"/>
    </source>
</evidence>
<dbReference type="AlphaFoldDB" id="A0A3N5XZT3"/>
<comment type="cofactor">
    <cofactor evidence="1">
        <name>Mg(2+)</name>
        <dbReference type="ChEBI" id="CHEBI:18420"/>
    </cofactor>
</comment>
<dbReference type="SFLD" id="SFLDS00005">
    <property type="entry name" value="Isoprenoid_Synthase_Type_I"/>
    <property type="match status" value="1"/>
</dbReference>
<dbReference type="GO" id="GO:0008654">
    <property type="term" value="P:phospholipid biosynthetic process"/>
    <property type="evidence" value="ECO:0007669"/>
    <property type="project" value="UniProtKB-ARBA"/>
</dbReference>
<name>A0A3N5XZT3_9ALTE</name>
<dbReference type="InterPro" id="IPR033749">
    <property type="entry name" value="Polyprenyl_synt_CS"/>
</dbReference>
<keyword evidence="3 7" id="KW-0808">Transferase</keyword>
<protein>
    <submittedName>
        <fullName evidence="8">Geranyl transferase</fullName>
    </submittedName>
</protein>
<dbReference type="SFLD" id="SFLDG01017">
    <property type="entry name" value="Polyprenyl_Transferase_Like"/>
    <property type="match status" value="1"/>
</dbReference>
<comment type="similarity">
    <text evidence="2 7">Belongs to the FPP/GGPP synthase family.</text>
</comment>
<keyword evidence="4" id="KW-0479">Metal-binding</keyword>
<dbReference type="OrthoDB" id="9805316at2"/>
<evidence type="ECO:0000256" key="2">
    <source>
        <dbReference type="ARBA" id="ARBA00006706"/>
    </source>
</evidence>
<dbReference type="PANTHER" id="PTHR43281:SF1">
    <property type="entry name" value="FARNESYL DIPHOSPHATE SYNTHASE"/>
    <property type="match status" value="1"/>
</dbReference>
<keyword evidence="6" id="KW-0414">Isoprene biosynthesis</keyword>
<dbReference type="InterPro" id="IPR000092">
    <property type="entry name" value="Polyprenyl_synt"/>
</dbReference>
<evidence type="ECO:0000256" key="5">
    <source>
        <dbReference type="ARBA" id="ARBA00022842"/>
    </source>
</evidence>
<evidence type="ECO:0000256" key="4">
    <source>
        <dbReference type="ARBA" id="ARBA00022723"/>
    </source>
</evidence>
<dbReference type="NCBIfam" id="NF045485">
    <property type="entry name" value="FPPsyn"/>
    <property type="match status" value="1"/>
</dbReference>
<dbReference type="CDD" id="cd00685">
    <property type="entry name" value="Trans_IPPS_HT"/>
    <property type="match status" value="1"/>
</dbReference>
<dbReference type="PANTHER" id="PTHR43281">
    <property type="entry name" value="FARNESYL DIPHOSPHATE SYNTHASE"/>
    <property type="match status" value="1"/>
</dbReference>
<dbReference type="GO" id="GO:0046872">
    <property type="term" value="F:metal ion binding"/>
    <property type="evidence" value="ECO:0007669"/>
    <property type="project" value="UniProtKB-KW"/>
</dbReference>
<accession>A0A3N5XZT3</accession>
<evidence type="ECO:0000256" key="7">
    <source>
        <dbReference type="RuleBase" id="RU004466"/>
    </source>
</evidence>